<protein>
    <submittedName>
        <fullName evidence="2">Uncharacterized protein</fullName>
    </submittedName>
</protein>
<organism evidence="2 3">
    <name type="scientific">Burkholderia territorii</name>
    <dbReference type="NCBI Taxonomy" id="1503055"/>
    <lineage>
        <taxon>Bacteria</taxon>
        <taxon>Pseudomonadati</taxon>
        <taxon>Pseudomonadota</taxon>
        <taxon>Betaproteobacteria</taxon>
        <taxon>Burkholderiales</taxon>
        <taxon>Burkholderiaceae</taxon>
        <taxon>Burkholderia</taxon>
        <taxon>Burkholderia cepacia complex</taxon>
    </lineage>
</organism>
<proteinExistence type="predicted"/>
<reference evidence="2 3" key="1">
    <citation type="submission" date="2015-11" db="EMBL/GenBank/DDBJ databases">
        <title>Expanding the genomic diversity of Burkholderia species for the development of highly accurate diagnostics.</title>
        <authorList>
            <person name="Sahl J."/>
            <person name="Keim P."/>
            <person name="Wagner D."/>
        </authorList>
    </citation>
    <scope>NUCLEOTIDE SEQUENCE [LARGE SCALE GENOMIC DNA]</scope>
    <source>
        <strain evidence="2 3">MSMB1301WGS</strain>
    </source>
</reference>
<keyword evidence="3" id="KW-1185">Reference proteome</keyword>
<sequence length="64" mass="6989">MRGTEAAQLMFIRKVSTLLRARMLAALLPLVPAACDVLTAPPVSDWPGPHARYPLPDDGPHRTE</sequence>
<dbReference type="EMBL" id="LPEQ01000076">
    <property type="protein sequence ID" value="KVV46893.1"/>
    <property type="molecule type" value="Genomic_DNA"/>
</dbReference>
<accession>A0A125AB86</accession>
<feature type="region of interest" description="Disordered" evidence="1">
    <location>
        <begin position="41"/>
        <end position="64"/>
    </location>
</feature>
<evidence type="ECO:0000313" key="2">
    <source>
        <dbReference type="EMBL" id="KVV46893.1"/>
    </source>
</evidence>
<evidence type="ECO:0000313" key="3">
    <source>
        <dbReference type="Proteomes" id="UP000062317"/>
    </source>
</evidence>
<evidence type="ECO:0000256" key="1">
    <source>
        <dbReference type="SAM" id="MobiDB-lite"/>
    </source>
</evidence>
<dbReference type="AlphaFoldDB" id="A0A125AB86"/>
<dbReference type="Proteomes" id="UP000062317">
    <property type="component" value="Unassembled WGS sequence"/>
</dbReference>
<name>A0A125AB86_9BURK</name>
<comment type="caution">
    <text evidence="2">The sequence shown here is derived from an EMBL/GenBank/DDBJ whole genome shotgun (WGS) entry which is preliminary data.</text>
</comment>
<gene>
    <name evidence="2" type="ORF">WT27_06240</name>
</gene>